<dbReference type="NCBIfam" id="NF046094">
    <property type="entry name" value="SSU0593_fam"/>
    <property type="match status" value="1"/>
</dbReference>
<evidence type="ECO:0000313" key="3">
    <source>
        <dbReference type="Proteomes" id="UP000072933"/>
    </source>
</evidence>
<proteinExistence type="predicted"/>
<dbReference type="RefSeq" id="WP_044668875.1">
    <property type="nucleotide sequence ID" value="NZ_CEJO01000017.1"/>
</dbReference>
<organism evidence="2 3">
    <name type="scientific">Streptococcus suis</name>
    <dbReference type="NCBI Taxonomy" id="1307"/>
    <lineage>
        <taxon>Bacteria</taxon>
        <taxon>Bacillati</taxon>
        <taxon>Bacillota</taxon>
        <taxon>Bacilli</taxon>
        <taxon>Lactobacillales</taxon>
        <taxon>Streptococcaceae</taxon>
        <taxon>Streptococcus</taxon>
    </lineage>
</organism>
<dbReference type="EMBL" id="FIID01000009">
    <property type="protein sequence ID" value="CYV76974.1"/>
    <property type="molecule type" value="Genomic_DNA"/>
</dbReference>
<evidence type="ECO:0000313" key="2">
    <source>
        <dbReference type="EMBL" id="CYV76974.1"/>
    </source>
</evidence>
<feature type="signal peptide" evidence="1">
    <location>
        <begin position="1"/>
        <end position="28"/>
    </location>
</feature>
<dbReference type="Proteomes" id="UP000072933">
    <property type="component" value="Unassembled WGS sequence"/>
</dbReference>
<keyword evidence="1" id="KW-0732">Signal</keyword>
<feature type="chain" id="PRO_5007084449" evidence="1">
    <location>
        <begin position="29"/>
        <end position="114"/>
    </location>
</feature>
<gene>
    <name evidence="2" type="ORF">ERS132370_01007</name>
</gene>
<name>A0A0Z8KR71_STRSU</name>
<dbReference type="AlphaFoldDB" id="A0A0Z8KR71"/>
<accession>A0A0Z8KR71</accession>
<evidence type="ECO:0000256" key="1">
    <source>
        <dbReference type="SAM" id="SignalP"/>
    </source>
</evidence>
<sequence>MKHIVTKRSYKVGACAMALALLMTTAGGAVVNANIDQSLESPNGFASRGGENGVLLKINEQTESLNKGVENVEPINKYGSQMDQSSWFGSFWGGVKTFWKKLCCAVGLPWCKVK</sequence>
<protein>
    <submittedName>
        <fullName evidence="2">Uncharacterized protein</fullName>
    </submittedName>
</protein>
<reference evidence="2 3" key="1">
    <citation type="submission" date="2016-02" db="EMBL/GenBank/DDBJ databases">
        <authorList>
            <consortium name="Pathogen Informatics"/>
        </authorList>
    </citation>
    <scope>NUCLEOTIDE SEQUENCE [LARGE SCALE GENOMIC DNA]</scope>
    <source>
        <strain evidence="2 3">LSS8</strain>
    </source>
</reference>